<organism evidence="5 6">
    <name type="scientific">Nocardia vermiculata</name>
    <dbReference type="NCBI Taxonomy" id="257274"/>
    <lineage>
        <taxon>Bacteria</taxon>
        <taxon>Bacillati</taxon>
        <taxon>Actinomycetota</taxon>
        <taxon>Actinomycetes</taxon>
        <taxon>Mycobacteriales</taxon>
        <taxon>Nocardiaceae</taxon>
        <taxon>Nocardia</taxon>
    </lineage>
</organism>
<keyword evidence="6" id="KW-1185">Reference proteome</keyword>
<dbReference type="EMBL" id="JAAXOP010000010">
    <property type="protein sequence ID" value="NKY52169.1"/>
    <property type="molecule type" value="Genomic_DNA"/>
</dbReference>
<name>A0A846Y657_9NOCA</name>
<evidence type="ECO:0000313" key="5">
    <source>
        <dbReference type="EMBL" id="NKY52169.1"/>
    </source>
</evidence>
<keyword evidence="2 5" id="KW-0808">Transferase</keyword>
<dbReference type="GO" id="GO:0008080">
    <property type="term" value="F:N-acetyltransferase activity"/>
    <property type="evidence" value="ECO:0007669"/>
    <property type="project" value="UniProtKB-ARBA"/>
</dbReference>
<dbReference type="Gene3D" id="3.40.630.30">
    <property type="match status" value="1"/>
</dbReference>
<reference evidence="5 6" key="1">
    <citation type="submission" date="2020-04" db="EMBL/GenBank/DDBJ databases">
        <title>MicrobeNet Type strains.</title>
        <authorList>
            <person name="Nicholson A.C."/>
        </authorList>
    </citation>
    <scope>NUCLEOTIDE SEQUENCE [LARGE SCALE GENOMIC DNA]</scope>
    <source>
        <strain evidence="5 6">JCM 12354</strain>
    </source>
</reference>
<dbReference type="InterPro" id="IPR016181">
    <property type="entry name" value="Acyl_CoA_acyltransferase"/>
</dbReference>
<feature type="domain" description="N-acetyltransferase" evidence="4">
    <location>
        <begin position="1"/>
        <end position="161"/>
    </location>
</feature>
<dbReference type="PANTHER" id="PTHR10545:SF29">
    <property type="entry name" value="GH14572P-RELATED"/>
    <property type="match status" value="1"/>
</dbReference>
<gene>
    <name evidence="5" type="ORF">HGA08_18285</name>
</gene>
<protein>
    <submittedName>
        <fullName evidence="5">GNAT family N-acetyltransferase</fullName>
    </submittedName>
</protein>
<dbReference type="PANTHER" id="PTHR10545">
    <property type="entry name" value="DIAMINE N-ACETYLTRANSFERASE"/>
    <property type="match status" value="1"/>
</dbReference>
<dbReference type="FunFam" id="3.40.630.30:FF:000064">
    <property type="entry name" value="GNAT family acetyltransferase"/>
    <property type="match status" value="1"/>
</dbReference>
<sequence>MIRRATPDDLPALVELVYGLAEYERAPDQCALTEHDLRTALFGPAPAVFAHVATTGDRVAGCAIWFLNYSTWIGKHGIHLEDLFVAPRARGRGLGKALLTALAQEAVARGYTRVEWSVLDWNTPAIEFYRALGAVAQDEWTGFRLDGTALTRLGTPPPDVG</sequence>
<dbReference type="CDD" id="cd04301">
    <property type="entry name" value="NAT_SF"/>
    <property type="match status" value="1"/>
</dbReference>
<dbReference type="PROSITE" id="PS51186">
    <property type="entry name" value="GNAT"/>
    <property type="match status" value="1"/>
</dbReference>
<proteinExistence type="inferred from homology"/>
<comment type="caution">
    <text evidence="5">The sequence shown here is derived from an EMBL/GenBank/DDBJ whole genome shotgun (WGS) entry which is preliminary data.</text>
</comment>
<dbReference type="InterPro" id="IPR000182">
    <property type="entry name" value="GNAT_dom"/>
</dbReference>
<accession>A0A846Y657</accession>
<evidence type="ECO:0000256" key="1">
    <source>
        <dbReference type="ARBA" id="ARBA00008694"/>
    </source>
</evidence>
<comment type="similarity">
    <text evidence="1">Belongs to the acetyltransferase family.</text>
</comment>
<dbReference type="InterPro" id="IPR051016">
    <property type="entry name" value="Diverse_Substrate_AcTransf"/>
</dbReference>
<keyword evidence="3" id="KW-0012">Acyltransferase</keyword>
<evidence type="ECO:0000256" key="2">
    <source>
        <dbReference type="ARBA" id="ARBA00022679"/>
    </source>
</evidence>
<evidence type="ECO:0000259" key="4">
    <source>
        <dbReference type="PROSITE" id="PS51186"/>
    </source>
</evidence>
<dbReference type="AlphaFoldDB" id="A0A846Y657"/>
<evidence type="ECO:0000256" key="3">
    <source>
        <dbReference type="ARBA" id="ARBA00023315"/>
    </source>
</evidence>
<dbReference type="RefSeq" id="WP_067876020.1">
    <property type="nucleotide sequence ID" value="NZ_JAAXOP010000010.1"/>
</dbReference>
<evidence type="ECO:0000313" key="6">
    <source>
        <dbReference type="Proteomes" id="UP000565711"/>
    </source>
</evidence>
<dbReference type="Pfam" id="PF00583">
    <property type="entry name" value="Acetyltransf_1"/>
    <property type="match status" value="1"/>
</dbReference>
<dbReference type="SUPFAM" id="SSF55729">
    <property type="entry name" value="Acyl-CoA N-acyltransferases (Nat)"/>
    <property type="match status" value="1"/>
</dbReference>
<dbReference type="Proteomes" id="UP000565711">
    <property type="component" value="Unassembled WGS sequence"/>
</dbReference>